<dbReference type="Gene3D" id="2.60.120.10">
    <property type="entry name" value="Jelly Rolls"/>
    <property type="match status" value="1"/>
</dbReference>
<comment type="caution">
    <text evidence="5">The sequence shown here is derived from an EMBL/GenBank/DDBJ whole genome shotgun (WGS) entry which is preliminary data.</text>
</comment>
<dbReference type="InterPro" id="IPR014710">
    <property type="entry name" value="RmlC-like_jellyroll"/>
</dbReference>
<keyword evidence="3" id="KW-0804">Transcription</keyword>
<accession>A0A095YBG5</accession>
<evidence type="ECO:0000259" key="4">
    <source>
        <dbReference type="Pfam" id="PF00325"/>
    </source>
</evidence>
<evidence type="ECO:0000256" key="2">
    <source>
        <dbReference type="ARBA" id="ARBA00023125"/>
    </source>
</evidence>
<proteinExistence type="predicted"/>
<dbReference type="SUPFAM" id="SSF51206">
    <property type="entry name" value="cAMP-binding domain-like"/>
    <property type="match status" value="1"/>
</dbReference>
<dbReference type="SUPFAM" id="SSF46785">
    <property type="entry name" value="Winged helix' DNA-binding domain"/>
    <property type="match status" value="1"/>
</dbReference>
<sequence>MDKIILKSELFYGLDEATIKHIFSCIDHKILNFSRDEYLYDFSEGFKAGIVLKGRIDLCTIDDGREIIDRIYRVSDSFSINFSSLADRFMICKKDSKVLVLDVYKVFEKHKRACTSRPLFMENIINLYDEQISYLTYKLDIYAKPKIKERINKYIDKYGKNALFSNNLSREDLAKFLACNRSALSRELSLMKKEGLI</sequence>
<dbReference type="Pfam" id="PF00325">
    <property type="entry name" value="Crp"/>
    <property type="match status" value="1"/>
</dbReference>
<dbReference type="eggNOG" id="COG0664">
    <property type="taxonomic scope" value="Bacteria"/>
</dbReference>
<evidence type="ECO:0000256" key="3">
    <source>
        <dbReference type="ARBA" id="ARBA00023163"/>
    </source>
</evidence>
<reference evidence="5 6" key="1">
    <citation type="submission" date="2014-07" db="EMBL/GenBank/DDBJ databases">
        <authorList>
            <person name="McCorrison J."/>
            <person name="Sanka R."/>
            <person name="Torralba M."/>
            <person name="Gillis M."/>
            <person name="Haft D.H."/>
            <person name="Methe B."/>
            <person name="Sutton G."/>
            <person name="Nelson K.E."/>
        </authorList>
    </citation>
    <scope>NUCLEOTIDE SEQUENCE [LARGE SCALE GENOMIC DNA]</scope>
    <source>
        <strain evidence="5 6">S7-1-13</strain>
    </source>
</reference>
<evidence type="ECO:0000313" key="5">
    <source>
        <dbReference type="EMBL" id="KGF03952.1"/>
    </source>
</evidence>
<dbReference type="InterPro" id="IPR012318">
    <property type="entry name" value="HTH_CRP"/>
</dbReference>
<organism evidence="5 6">
    <name type="scientific">Anaerococcus lactolyticus S7-1-13</name>
    <dbReference type="NCBI Taxonomy" id="1284686"/>
    <lineage>
        <taxon>Bacteria</taxon>
        <taxon>Bacillati</taxon>
        <taxon>Bacillota</taxon>
        <taxon>Tissierellia</taxon>
        <taxon>Tissierellales</taxon>
        <taxon>Peptoniphilaceae</taxon>
        <taxon>Anaerococcus</taxon>
    </lineage>
</organism>
<dbReference type="EMBL" id="JRMW01000035">
    <property type="protein sequence ID" value="KGF03952.1"/>
    <property type="molecule type" value="Genomic_DNA"/>
</dbReference>
<dbReference type="AlphaFoldDB" id="A0A095YBG5"/>
<dbReference type="InterPro" id="IPR018490">
    <property type="entry name" value="cNMP-bd_dom_sf"/>
</dbReference>
<dbReference type="Proteomes" id="UP000029579">
    <property type="component" value="Unassembled WGS sequence"/>
</dbReference>
<dbReference type="InterPro" id="IPR036390">
    <property type="entry name" value="WH_DNA-bd_sf"/>
</dbReference>
<dbReference type="OrthoDB" id="3176638at2"/>
<protein>
    <submittedName>
        <fullName evidence="5">Transcriptional regulator</fullName>
    </submittedName>
</protein>
<gene>
    <name evidence="5" type="ORF">HMPREF1630_05790</name>
</gene>
<dbReference type="RefSeq" id="WP_037327887.1">
    <property type="nucleotide sequence ID" value="NZ_JRMW01000035.1"/>
</dbReference>
<evidence type="ECO:0000313" key="6">
    <source>
        <dbReference type="Proteomes" id="UP000029579"/>
    </source>
</evidence>
<keyword evidence="1" id="KW-0805">Transcription regulation</keyword>
<dbReference type="GO" id="GO:0003677">
    <property type="term" value="F:DNA binding"/>
    <property type="evidence" value="ECO:0007669"/>
    <property type="project" value="UniProtKB-KW"/>
</dbReference>
<evidence type="ECO:0000256" key="1">
    <source>
        <dbReference type="ARBA" id="ARBA00023015"/>
    </source>
</evidence>
<name>A0A095YBG5_9FIRM</name>
<feature type="domain" description="HTH crp-type" evidence="4">
    <location>
        <begin position="168"/>
        <end position="197"/>
    </location>
</feature>
<keyword evidence="2" id="KW-0238">DNA-binding</keyword>
<dbReference type="GO" id="GO:0006355">
    <property type="term" value="P:regulation of DNA-templated transcription"/>
    <property type="evidence" value="ECO:0007669"/>
    <property type="project" value="InterPro"/>
</dbReference>